<dbReference type="InterPro" id="IPR014729">
    <property type="entry name" value="Rossmann-like_a/b/a_fold"/>
</dbReference>
<dbReference type="EMBL" id="FZOD01000067">
    <property type="protein sequence ID" value="SNT57682.1"/>
    <property type="molecule type" value="Genomic_DNA"/>
</dbReference>
<dbReference type="PANTHER" id="PTHR46268">
    <property type="entry name" value="STRESS RESPONSE PROTEIN NHAX"/>
    <property type="match status" value="1"/>
</dbReference>
<proteinExistence type="inferred from homology"/>
<reference evidence="3 4" key="1">
    <citation type="submission" date="2017-06" db="EMBL/GenBank/DDBJ databases">
        <authorList>
            <person name="Kim H.J."/>
            <person name="Triplett B.A."/>
        </authorList>
    </citation>
    <scope>NUCLEOTIDE SEQUENCE [LARGE SCALE GENOMIC DNA]</scope>
    <source>
        <strain evidence="3 4">CGMCC 4.2132</strain>
    </source>
</reference>
<dbReference type="PRINTS" id="PR01438">
    <property type="entry name" value="UNVRSLSTRESS"/>
</dbReference>
<dbReference type="InterPro" id="IPR006015">
    <property type="entry name" value="Universal_stress_UspA"/>
</dbReference>
<name>A0A239NSL0_9ACTN</name>
<dbReference type="Gene3D" id="3.40.50.620">
    <property type="entry name" value="HUPs"/>
    <property type="match status" value="2"/>
</dbReference>
<dbReference type="InterPro" id="IPR006016">
    <property type="entry name" value="UspA"/>
</dbReference>
<dbReference type="OrthoDB" id="9816117at2"/>
<dbReference type="SUPFAM" id="SSF52402">
    <property type="entry name" value="Adenine nucleotide alpha hydrolases-like"/>
    <property type="match status" value="2"/>
</dbReference>
<comment type="similarity">
    <text evidence="1">Belongs to the universal stress protein A family.</text>
</comment>
<evidence type="ECO:0000313" key="3">
    <source>
        <dbReference type="EMBL" id="SNT57682.1"/>
    </source>
</evidence>
<feature type="domain" description="UspA" evidence="2">
    <location>
        <begin position="146"/>
        <end position="279"/>
    </location>
</feature>
<keyword evidence="4" id="KW-1185">Reference proteome</keyword>
<gene>
    <name evidence="3" type="ORF">SAMN05216276_106735</name>
</gene>
<organism evidence="3 4">
    <name type="scientific">Streptosporangium subroseum</name>
    <dbReference type="NCBI Taxonomy" id="106412"/>
    <lineage>
        <taxon>Bacteria</taxon>
        <taxon>Bacillati</taxon>
        <taxon>Actinomycetota</taxon>
        <taxon>Actinomycetes</taxon>
        <taxon>Streptosporangiales</taxon>
        <taxon>Streptosporangiaceae</taxon>
        <taxon>Streptosporangium</taxon>
    </lineage>
</organism>
<dbReference type="PANTHER" id="PTHR46268:SF6">
    <property type="entry name" value="UNIVERSAL STRESS PROTEIN UP12"/>
    <property type="match status" value="1"/>
</dbReference>
<sequence>MAAHVVVGADGSAPSQTAVEWAAEDAARRGCDLRIVHVYEPTDHYAPSPEFQDSVRKYGQDVLEKAAERARGRAPWTEVSTSLVSGRVAEVLRREAEDAEQVVVGSRGLGGFTGLLLGSVTRSLAGHVAAPIVVVRDVPERVRGEIAVGYDGSEHSVTTLQYAFEEAARRKARLQAIHTWQMPIMGLYAVAYAPLLEDMAAAEQRTATNALSPWRERYPGVEVKQTVICEHPVVALRNASATADLVVVGSRGLGAFESAVLGSVSHGVLHHAHCPVAVVNPRDEA</sequence>
<dbReference type="Proteomes" id="UP000198282">
    <property type="component" value="Unassembled WGS sequence"/>
</dbReference>
<evidence type="ECO:0000256" key="1">
    <source>
        <dbReference type="ARBA" id="ARBA00008791"/>
    </source>
</evidence>
<evidence type="ECO:0000259" key="2">
    <source>
        <dbReference type="Pfam" id="PF00582"/>
    </source>
</evidence>
<dbReference type="RefSeq" id="WP_089212487.1">
    <property type="nucleotide sequence ID" value="NZ_FZOD01000067.1"/>
</dbReference>
<dbReference type="Pfam" id="PF00582">
    <property type="entry name" value="Usp"/>
    <property type="match status" value="2"/>
</dbReference>
<dbReference type="AlphaFoldDB" id="A0A239NSL0"/>
<evidence type="ECO:0000313" key="4">
    <source>
        <dbReference type="Proteomes" id="UP000198282"/>
    </source>
</evidence>
<protein>
    <submittedName>
        <fullName evidence="3">Nucleotide-binding universal stress protein, UspA family</fullName>
    </submittedName>
</protein>
<accession>A0A239NSL0</accession>
<feature type="domain" description="UspA" evidence="2">
    <location>
        <begin position="2"/>
        <end position="136"/>
    </location>
</feature>